<evidence type="ECO:0000313" key="4">
    <source>
        <dbReference type="EMBL" id="QKS24592.1"/>
    </source>
</evidence>
<organism evidence="4 5">
    <name type="scientific">Vreelandella titanicae</name>
    <dbReference type="NCBI Taxonomy" id="664683"/>
    <lineage>
        <taxon>Bacteria</taxon>
        <taxon>Pseudomonadati</taxon>
        <taxon>Pseudomonadota</taxon>
        <taxon>Gammaproteobacteria</taxon>
        <taxon>Oceanospirillales</taxon>
        <taxon>Halomonadaceae</taxon>
        <taxon>Vreelandella</taxon>
    </lineage>
</organism>
<keyword evidence="2" id="KW-0472">Membrane</keyword>
<keyword evidence="1" id="KW-1188">Viral release from host cell</keyword>
<keyword evidence="2" id="KW-0812">Transmembrane</keyword>
<dbReference type="EMBL" id="CP054580">
    <property type="protein sequence ID" value="QKS24592.1"/>
    <property type="molecule type" value="Genomic_DNA"/>
</dbReference>
<dbReference type="PANTHER" id="PTHR37813:SF1">
    <property type="entry name" value="FELS-2 PROPHAGE PROTEIN"/>
    <property type="match status" value="1"/>
</dbReference>
<dbReference type="NCBIfam" id="TIGR01760">
    <property type="entry name" value="tape_meas_TP901"/>
    <property type="match status" value="1"/>
</dbReference>
<sequence length="1090" mass="116595">MSMKSLGSLTVDLVANDSQWTAGMTRAERSTKRFEEQTKRQNKELERVVSKIDPVVGKLKELERQQQVLNRAQKSGAIDQKQYELLTRKLEKQRATVRGLGSDYDRATKSANGLAGSLNAVRTVALIASAALGGMGISKVISETARFGESMNTLRAITGATQEQYEALEKQARTLGATTRYSAQESADAQAYLARAGFDVNQTLAATPSILALATAGQLDLATAADIASNVLGQFSLQIGDLGRVNDVLAKAANSSNTTVTQLAQAFKKAGPIANSANISLEQTAAMLSALADNGFQGEIGGTGVLGFIRQLSNVTPNAAAALKKYGLSVKDISLESNSLSTVLHRLKDAQFSVSDSFKIFASEAAPAALKLLENADKIDELSEAYENAGGTASAMAKIIGQGLANSIKTFNSVIGESTLQMGQGGLGQSFEFLINQASGIISVWNGMGDVYAESNELTSEQARRNEILAQAIQTTAAALAAVTASYVAYTVAVTAAGTATKVFATLAKANPILLAISGVAAAIAILYSFKDQLISVGTTTAEMGEYASEIWRVLVSRISVYWNSLNDTLNDVLDKFDINVSDVLETTKGYWNSYVSYLATVTATAINTVIGLFVSVSDAVWTTVNTIYDNYVYMFNRILSTGTAFKDDFKNIINGNFDFDNLAKEMEEGFSGTTNVFEAVGQSIATNMGRDYVGEVLDGVKSVIDEAADNIAARNLYKPLSEWMFDFNDAANTTIPTVEEFSNTLDDSSESSKENAKAQRDAEKAALKFENSIRSLTDRLDPLGKKFRDFNSDEMLLQTAMLSNKISIEKYFDLLAKLKKEQEEAVKGTDAPTLSISAEFGGVSSDVSNIIKYEEDLEKWRTDELTAIEDLNDAKLLSEQDYFERKAALEKQYAERTNDVAIASKNAQLSVMGNLADSTAGILSTLGQESSAAYKAMFLISKAASMAQAIVNTEQAATLALAQGGGIAGIPMSTIVRASGYASVAAIGATSIMGMAHDGIDSVPREGTWLLDKGERVTTANTSKKLDKTLDNIQNNNTNNSSIVFAPQITVGAGSTVTHAELQAVMKNEHARFKSMLIQEKLAGGILAN</sequence>
<dbReference type="AlphaFoldDB" id="A0AAP9NME1"/>
<proteinExistence type="predicted"/>
<keyword evidence="5" id="KW-1185">Reference proteome</keyword>
<protein>
    <recommendedName>
        <fullName evidence="3">Phage tail tape measure protein domain-containing protein</fullName>
    </recommendedName>
</protein>
<feature type="domain" description="Phage tail tape measure protein" evidence="3">
    <location>
        <begin position="169"/>
        <end position="351"/>
    </location>
</feature>
<dbReference type="PANTHER" id="PTHR37813">
    <property type="entry name" value="FELS-2 PROPHAGE PROTEIN"/>
    <property type="match status" value="1"/>
</dbReference>
<evidence type="ECO:0000313" key="5">
    <source>
        <dbReference type="Proteomes" id="UP000509761"/>
    </source>
</evidence>
<dbReference type="Proteomes" id="UP000509761">
    <property type="component" value="Chromosome"/>
</dbReference>
<accession>A0AAP9NME1</accession>
<reference evidence="4 5" key="1">
    <citation type="submission" date="2019-12" db="EMBL/GenBank/DDBJ databases">
        <title>Genome sequencing and assembly of endphytes of Porphyra tenera.</title>
        <authorList>
            <person name="Park J.M."/>
            <person name="Shin R."/>
            <person name="Jo S.H."/>
        </authorList>
    </citation>
    <scope>NUCLEOTIDE SEQUENCE [LARGE SCALE GENOMIC DNA]</scope>
    <source>
        <strain evidence="4 5">GPM3</strain>
    </source>
</reference>
<feature type="transmembrane region" description="Helical" evidence="2">
    <location>
        <begin position="477"/>
        <end position="500"/>
    </location>
</feature>
<keyword evidence="2" id="KW-1133">Transmembrane helix</keyword>
<evidence type="ECO:0000259" key="3">
    <source>
        <dbReference type="Pfam" id="PF10145"/>
    </source>
</evidence>
<feature type="transmembrane region" description="Helical" evidence="2">
    <location>
        <begin position="512"/>
        <end position="530"/>
    </location>
</feature>
<gene>
    <name evidence="4" type="ORF">FX987_02374</name>
</gene>
<dbReference type="InterPro" id="IPR010090">
    <property type="entry name" value="Phage_tape_meas"/>
</dbReference>
<dbReference type="Pfam" id="PF10145">
    <property type="entry name" value="PhageMin_Tail"/>
    <property type="match status" value="1"/>
</dbReference>
<evidence type="ECO:0000256" key="1">
    <source>
        <dbReference type="ARBA" id="ARBA00022612"/>
    </source>
</evidence>
<name>A0AAP9NME1_9GAMM</name>
<evidence type="ECO:0000256" key="2">
    <source>
        <dbReference type="SAM" id="Phobius"/>
    </source>
</evidence>